<sequence length="339" mass="37891">MSQMVKTGEACSSVIADSRLDFIGQVLCPMKANFKQGYDEVAEQYKKETGCAFYSYVPTICGSKGDRTEATAGDILKYLTIDDLPGMIASFGLGDYFSSQFRERFLKQGYFESIKRNGLSPAFEEAGIDDPSGEFYIYSGYPAVFLVDRKKLGDLPVPRKWEDLLSPVYRNNITIGGAHGMVSQTLLLYLYKMFGDEGLKMLEPNVRQAMHPSEMAKLAGTSAKAGTAIYVMMLFFGKACGKTDRTELVWPEDGAIFDPAFILVKKGMTEKYQVLIDYITGERYGKISAANSFPVTTPLVKNPLPEGAKLQWLGWDFINSHRMEEVVDHVTEPFQKFLI</sequence>
<dbReference type="Proteomes" id="UP000515909">
    <property type="component" value="Chromosome"/>
</dbReference>
<dbReference type="PANTHER" id="PTHR30006">
    <property type="entry name" value="THIAMINE-BINDING PERIPLASMIC PROTEIN-RELATED"/>
    <property type="match status" value="1"/>
</dbReference>
<keyword evidence="1" id="KW-0732">Signal</keyword>
<name>A0A7G8TB89_9FIRM</name>
<accession>A0A7G8TB89</accession>
<evidence type="ECO:0000313" key="3">
    <source>
        <dbReference type="Proteomes" id="UP000515909"/>
    </source>
</evidence>
<gene>
    <name evidence="2" type="ORF">HCR03_00690</name>
</gene>
<organism evidence="2 3">
    <name type="scientific">Caproicibacter fermentans</name>
    <dbReference type="NCBI Taxonomy" id="2576756"/>
    <lineage>
        <taxon>Bacteria</taxon>
        <taxon>Bacillati</taxon>
        <taxon>Bacillota</taxon>
        <taxon>Clostridia</taxon>
        <taxon>Eubacteriales</taxon>
        <taxon>Acutalibacteraceae</taxon>
        <taxon>Caproicibacter</taxon>
    </lineage>
</organism>
<dbReference type="Pfam" id="PF13343">
    <property type="entry name" value="SBP_bac_6"/>
    <property type="match status" value="1"/>
</dbReference>
<evidence type="ECO:0000313" key="2">
    <source>
        <dbReference type="EMBL" id="QNK40880.1"/>
    </source>
</evidence>
<dbReference type="AlphaFoldDB" id="A0A7G8TB89"/>
<dbReference type="KEGG" id="cfem:HCR03_00690"/>
<proteinExistence type="predicted"/>
<reference evidence="2 3" key="1">
    <citation type="submission" date="2020-08" db="EMBL/GenBank/DDBJ databases">
        <title>The isolate Caproiciproducens sp. 7D4C2 produces n-caproate at mildly acidic conditions from hexoses: genome and rBOX comparison with related strains and chain-elongating bacteria.</title>
        <authorList>
            <person name="Esquivel-Elizondo S."/>
            <person name="Bagci C."/>
            <person name="Temovska M."/>
            <person name="Jeon B.S."/>
            <person name="Bessarab I."/>
            <person name="Williams R.B.H."/>
            <person name="Huson D.H."/>
            <person name="Angenent L.T."/>
        </authorList>
    </citation>
    <scope>NUCLEOTIDE SEQUENCE [LARGE SCALE GENOMIC DNA]</scope>
    <source>
        <strain evidence="2 3">7D4C2</strain>
    </source>
</reference>
<dbReference type="EMBL" id="CP060286">
    <property type="protein sequence ID" value="QNK40880.1"/>
    <property type="molecule type" value="Genomic_DNA"/>
</dbReference>
<dbReference type="SUPFAM" id="SSF53850">
    <property type="entry name" value="Periplasmic binding protein-like II"/>
    <property type="match status" value="1"/>
</dbReference>
<dbReference type="Gene3D" id="3.40.190.10">
    <property type="entry name" value="Periplasmic binding protein-like II"/>
    <property type="match status" value="2"/>
</dbReference>
<dbReference type="PANTHER" id="PTHR30006:SF2">
    <property type="entry name" value="ABC TRANSPORTER SUBSTRATE-BINDING PROTEIN"/>
    <property type="match status" value="1"/>
</dbReference>
<protein>
    <submittedName>
        <fullName evidence="2">ABC transporter substrate-binding protein</fullName>
    </submittedName>
</protein>
<dbReference type="RefSeq" id="WP_083210223.1">
    <property type="nucleotide sequence ID" value="NZ_CP060286.1"/>
</dbReference>
<evidence type="ECO:0000256" key="1">
    <source>
        <dbReference type="ARBA" id="ARBA00022729"/>
    </source>
</evidence>